<protein>
    <submittedName>
        <fullName evidence="2">Uncharacterized protein</fullName>
    </submittedName>
</protein>
<dbReference type="Proteomes" id="UP001652445">
    <property type="component" value="Unassembled WGS sequence"/>
</dbReference>
<feature type="transmembrane region" description="Helical" evidence="1">
    <location>
        <begin position="169"/>
        <end position="191"/>
    </location>
</feature>
<evidence type="ECO:0000313" key="2">
    <source>
        <dbReference type="EMBL" id="MCU6795118.1"/>
    </source>
</evidence>
<keyword evidence="1" id="KW-1133">Transmembrane helix</keyword>
<keyword evidence="3" id="KW-1185">Reference proteome</keyword>
<evidence type="ECO:0000313" key="3">
    <source>
        <dbReference type="Proteomes" id="UP001652445"/>
    </source>
</evidence>
<feature type="transmembrane region" description="Helical" evidence="1">
    <location>
        <begin position="89"/>
        <end position="109"/>
    </location>
</feature>
<organism evidence="2 3">
    <name type="scientific">Paenibacillus baimaensis</name>
    <dbReference type="NCBI Taxonomy" id="2982185"/>
    <lineage>
        <taxon>Bacteria</taxon>
        <taxon>Bacillati</taxon>
        <taxon>Bacillota</taxon>
        <taxon>Bacilli</taxon>
        <taxon>Bacillales</taxon>
        <taxon>Paenibacillaceae</taxon>
        <taxon>Paenibacillus</taxon>
    </lineage>
</organism>
<feature type="transmembrane region" description="Helical" evidence="1">
    <location>
        <begin position="42"/>
        <end position="64"/>
    </location>
</feature>
<evidence type="ECO:0000256" key="1">
    <source>
        <dbReference type="SAM" id="Phobius"/>
    </source>
</evidence>
<comment type="caution">
    <text evidence="2">The sequence shown here is derived from an EMBL/GenBank/DDBJ whole genome shotgun (WGS) entry which is preliminary data.</text>
</comment>
<keyword evidence="1" id="KW-0812">Transmembrane</keyword>
<dbReference type="EMBL" id="JAOQIO010000092">
    <property type="protein sequence ID" value="MCU6795118.1"/>
    <property type="molecule type" value="Genomic_DNA"/>
</dbReference>
<feature type="transmembrane region" description="Helical" evidence="1">
    <location>
        <begin position="115"/>
        <end position="132"/>
    </location>
</feature>
<dbReference type="RefSeq" id="WP_262686166.1">
    <property type="nucleotide sequence ID" value="NZ_JAOQIO010000092.1"/>
</dbReference>
<proteinExistence type="predicted"/>
<gene>
    <name evidence="2" type="ORF">OB236_23700</name>
</gene>
<name>A0ABT2UKH6_9BACL</name>
<feature type="transmembrane region" description="Helical" evidence="1">
    <location>
        <begin position="12"/>
        <end position="36"/>
    </location>
</feature>
<accession>A0ABT2UKH6</accession>
<feature type="transmembrane region" description="Helical" evidence="1">
    <location>
        <begin position="139"/>
        <end position="157"/>
    </location>
</feature>
<sequence>MSKLVKLPKAAVFGAANGVMFMTFFGALWASIGIIGSHGLGAPWSLVLSGIVTLILLSGAISLFGKARNMNHVATPEEREQWRKINRKFGLIFGLEGLAIFIASVICNMINNFEVFFPIMAIIVGIHFFPLARLFRENFYYGSGVMLCILGVITFFLPMNATVNNVTLIGTSTFIGFGSALTLWVTGLRIWTAMLKQLKQK</sequence>
<reference evidence="2 3" key="1">
    <citation type="submission" date="2022-09" db="EMBL/GenBank/DDBJ databases">
        <authorList>
            <person name="Han X.L."/>
            <person name="Wang Q."/>
            <person name="Lu T."/>
        </authorList>
    </citation>
    <scope>NUCLEOTIDE SEQUENCE [LARGE SCALE GENOMIC DNA]</scope>
    <source>
        <strain evidence="2 3">WQ 127069</strain>
    </source>
</reference>
<keyword evidence="1" id="KW-0472">Membrane</keyword>